<proteinExistence type="predicted"/>
<comment type="caution">
    <text evidence="3">The sequence shown here is derived from an EMBL/GenBank/DDBJ whole genome shotgun (WGS) entry which is preliminary data.</text>
</comment>
<evidence type="ECO:0000313" key="4">
    <source>
        <dbReference type="Proteomes" id="UP000186868"/>
    </source>
</evidence>
<dbReference type="InterPro" id="IPR058395">
    <property type="entry name" value="DUF8082"/>
</dbReference>
<keyword evidence="4" id="KW-1185">Reference proteome</keyword>
<evidence type="ECO:0000259" key="2">
    <source>
        <dbReference type="Pfam" id="PF26309"/>
    </source>
</evidence>
<feature type="domain" description="DUF8082" evidence="2">
    <location>
        <begin position="146"/>
        <end position="204"/>
    </location>
</feature>
<feature type="domain" description="Roadblock/LAMTOR2" evidence="1">
    <location>
        <begin position="8"/>
        <end position="91"/>
    </location>
</feature>
<dbReference type="STRING" id="1921803.NIES593_16775"/>
<dbReference type="Gene3D" id="3.30.450.30">
    <property type="entry name" value="Dynein light chain 2a, cytoplasmic"/>
    <property type="match status" value="1"/>
</dbReference>
<dbReference type="InterPro" id="IPR004942">
    <property type="entry name" value="Roadblock/LAMTOR2_dom"/>
</dbReference>
<dbReference type="Pfam" id="PF26309">
    <property type="entry name" value="DUF8082"/>
    <property type="match status" value="1"/>
</dbReference>
<dbReference type="Pfam" id="PF03259">
    <property type="entry name" value="Robl_LC7"/>
    <property type="match status" value="1"/>
</dbReference>
<gene>
    <name evidence="3" type="ORF">NIES593_16775</name>
</gene>
<dbReference type="Proteomes" id="UP000186868">
    <property type="component" value="Unassembled WGS sequence"/>
</dbReference>
<protein>
    <recommendedName>
        <fullName evidence="5">Roadblock/LAMTOR2 domain-containing protein</fullName>
    </recommendedName>
</protein>
<accession>A0A1U7HBV2</accession>
<dbReference type="SUPFAM" id="SSF103196">
    <property type="entry name" value="Roadblock/LC7 domain"/>
    <property type="match status" value="1"/>
</dbReference>
<dbReference type="AlphaFoldDB" id="A0A1U7HBV2"/>
<dbReference type="EMBL" id="MRCB01000023">
    <property type="protein sequence ID" value="OKH21082.1"/>
    <property type="molecule type" value="Genomic_DNA"/>
</dbReference>
<dbReference type="RefSeq" id="WP_073600683.1">
    <property type="nucleotide sequence ID" value="NZ_MRCB01000023.1"/>
</dbReference>
<reference evidence="3 4" key="1">
    <citation type="submission" date="2016-11" db="EMBL/GenBank/DDBJ databases">
        <title>Draft Genome Sequences of Nine Cyanobacterial Strains from Diverse Habitats.</title>
        <authorList>
            <person name="Zhu T."/>
            <person name="Hou S."/>
            <person name="Lu X."/>
            <person name="Hess W.R."/>
        </authorList>
    </citation>
    <scope>NUCLEOTIDE SEQUENCE [LARGE SCALE GENOMIC DNA]</scope>
    <source>
        <strain evidence="3 4">NIES-593</strain>
    </source>
</reference>
<evidence type="ECO:0000313" key="3">
    <source>
        <dbReference type="EMBL" id="OKH21082.1"/>
    </source>
</evidence>
<dbReference type="OrthoDB" id="414840at2"/>
<evidence type="ECO:0008006" key="5">
    <source>
        <dbReference type="Google" id="ProtNLM"/>
    </source>
</evidence>
<evidence type="ECO:0000259" key="1">
    <source>
        <dbReference type="Pfam" id="PF03259"/>
    </source>
</evidence>
<sequence>MNRKINQILRELAARTPGIEGVVLVSSQGKPLTSSIGIGYERALITAIVMLSLGEHIRQEFRWERVQKISVQAEEGYITLIPCYQQIFLLMRTIKAPLGFFEDDLKRAIAKLKAEFEKINSVELALFLDNPQTRNADITKTQVDSAFIHDCQQELVEFIGPIAPIVCQHVLAQNPELSVSDFVEAIANQIPDRQQAIEFQQRLLSDN</sequence>
<organism evidence="3 4">
    <name type="scientific">Hydrococcus rivularis NIES-593</name>
    <dbReference type="NCBI Taxonomy" id="1921803"/>
    <lineage>
        <taxon>Bacteria</taxon>
        <taxon>Bacillati</taxon>
        <taxon>Cyanobacteriota</taxon>
        <taxon>Cyanophyceae</taxon>
        <taxon>Pleurocapsales</taxon>
        <taxon>Hydrococcaceae</taxon>
        <taxon>Hydrococcus</taxon>
    </lineage>
</organism>
<name>A0A1U7HBV2_9CYAN</name>